<dbReference type="Gene3D" id="3.40.50.1700">
    <property type="entry name" value="Glycoside hydrolase family 3 C-terminal domain"/>
    <property type="match status" value="2"/>
</dbReference>
<keyword evidence="4 12" id="KW-0732">Signal</keyword>
<dbReference type="InterPro" id="IPR026891">
    <property type="entry name" value="Fn3-like"/>
</dbReference>
<comment type="catalytic activity">
    <reaction evidence="10">
        <text>Hydrolysis of (1-&gt;4)-beta-D-xylans, to remove successive D-xylose residues from the non-reducing termini.</text>
        <dbReference type="EC" id="3.2.1.37"/>
    </reaction>
</comment>
<evidence type="ECO:0000256" key="7">
    <source>
        <dbReference type="ARBA" id="ARBA00023277"/>
    </source>
</evidence>
<dbReference type="EC" id="3.2.1.37" evidence="11"/>
<dbReference type="Proteomes" id="UP000774617">
    <property type="component" value="Unassembled WGS sequence"/>
</dbReference>
<protein>
    <recommendedName>
        <fullName evidence="11">xylan 1,4-beta-xylosidase</fullName>
        <ecNumber evidence="11">3.2.1.37</ecNumber>
    </recommendedName>
</protein>
<dbReference type="InterPro" id="IPR013783">
    <property type="entry name" value="Ig-like_fold"/>
</dbReference>
<evidence type="ECO:0000256" key="5">
    <source>
        <dbReference type="ARBA" id="ARBA00022801"/>
    </source>
</evidence>
<dbReference type="Gene3D" id="3.20.20.300">
    <property type="entry name" value="Glycoside hydrolase, family 3, N-terminal domain"/>
    <property type="match status" value="1"/>
</dbReference>
<keyword evidence="8" id="KW-0326">Glycosidase</keyword>
<accession>A0ABQ8FZW4</accession>
<dbReference type="PANTHER" id="PTHR42721">
    <property type="entry name" value="SUGAR HYDROLASE-RELATED"/>
    <property type="match status" value="1"/>
</dbReference>
<evidence type="ECO:0000313" key="14">
    <source>
        <dbReference type="EMBL" id="KAH7038920.1"/>
    </source>
</evidence>
<dbReference type="InterPro" id="IPR036881">
    <property type="entry name" value="Glyco_hydro_3_C_sf"/>
</dbReference>
<feature type="chain" id="PRO_5045828621" description="xylan 1,4-beta-xylosidase" evidence="12">
    <location>
        <begin position="22"/>
        <end position="971"/>
    </location>
</feature>
<feature type="domain" description="PA14" evidence="13">
    <location>
        <begin position="509"/>
        <end position="680"/>
    </location>
</feature>
<dbReference type="Pfam" id="PF14310">
    <property type="entry name" value="Fn3-like"/>
    <property type="match status" value="1"/>
</dbReference>
<comment type="caution">
    <text evidence="14">The sequence shown here is derived from an EMBL/GenBank/DDBJ whole genome shotgun (WGS) entry which is preliminary data.</text>
</comment>
<dbReference type="PANTHER" id="PTHR42721:SF3">
    <property type="entry name" value="BETA-D-XYLOSIDASE 5-RELATED"/>
    <property type="match status" value="1"/>
</dbReference>
<keyword evidence="15" id="KW-1185">Reference proteome</keyword>
<evidence type="ECO:0000256" key="10">
    <source>
        <dbReference type="ARBA" id="ARBA00024574"/>
    </source>
</evidence>
<dbReference type="InterPro" id="IPR017853">
    <property type="entry name" value="GH"/>
</dbReference>
<keyword evidence="7" id="KW-0119">Carbohydrate metabolism</keyword>
<dbReference type="InterPro" id="IPR037524">
    <property type="entry name" value="PA14/GLEYA"/>
</dbReference>
<evidence type="ECO:0000256" key="8">
    <source>
        <dbReference type="ARBA" id="ARBA00023295"/>
    </source>
</evidence>
<keyword evidence="9" id="KW-0624">Polysaccharide degradation</keyword>
<keyword evidence="3" id="KW-0858">Xylan degradation</keyword>
<evidence type="ECO:0000256" key="12">
    <source>
        <dbReference type="SAM" id="SignalP"/>
    </source>
</evidence>
<dbReference type="PROSITE" id="PS51820">
    <property type="entry name" value="PA14"/>
    <property type="match status" value="1"/>
</dbReference>
<comment type="pathway">
    <text evidence="1">Glycan degradation; xylan degradation.</text>
</comment>
<keyword evidence="6" id="KW-0325">Glycoprotein</keyword>
<dbReference type="EMBL" id="JAGTJR010000032">
    <property type="protein sequence ID" value="KAH7038920.1"/>
    <property type="molecule type" value="Genomic_DNA"/>
</dbReference>
<sequence>MRPRSAAVFLLTFSHILPGCCLQPRESGNGTTTKDAFIDNLVSQMTVADLVLQLHLMFGDNIVGPRSQNELYDLAMRAAPDAAVGNIHDWYPLNTSYYNGMQQLVAKKARLHVPFLHFGECLHGVGSYKQSMFPQSIGLSASFDADLVYRVGRAIGTEARSIGVHACLSPVLDLSGKEPRFGRLQEAWGEDKVLTSIMGVAYASGLSKNGSWSDPDAVAPVMKHFAAYGAPQSGLNAAPWIGHGNREILEELLMPFKAVVNLGGVRGVMMAYNELDGIPAHVSPLLYQALEDWEFDGFVMGDDLGVSMLEGRHQVSTGPADTLTQWFNAGGMVQFYDYSLDDFLNTTAGLVSNGSVPLSTLQAHIKRILGVKYDLGLFSDSLISDSIDPQAITASHVPLTREAAHKSIVLLDNHNSTLPLKPADQGIQKLALIGPFIDTLNCGDYSGTFGAFPVANSSTLLQAVLAHTASLEYPVELITAWGANQWLYNQQVPIAGYHLSPPNSSNSSGGGEGLLATYYADTNFTTPLVRTIETPFLDWGLYPPSGLPSNNFSAIWEGIITVPSTLTEAVEGYLGVAVYANTTATLYIDSQPLVTSPLTTSGNFLSNIQSRTWAAVNSTAAPPGSAPFTFHPGARHRIRITYQAYNLYQKIENQNSLNAQILLFWNLVDRRQQQQQQPANSPPAALAQAISAAHAADAIILHLGSGWSSDGEGGDRASLSLSPNQSALADAVFGAAASANKPVVLVLTGGRPLAIPEYYNRSSAVLHTFFPGQQGGSAVADVLFGAVNPGGRMPVSVARGVGQLPVFYNYKYTARAVTYLDEENTPAYPFGYGLSYSNFSVGRLTASVVRNGSIVADGPAATFAAGDYLRFGVTVSNEGPVPGSYVVQVYLLQRVSQITQPAKQLVAFSRLYLEVGEERTVDLEVEVDRYLRILDRKMEWRVESGEYTFAVLSDGGVTAEQAGNVTMRCTE</sequence>
<keyword evidence="5 14" id="KW-0378">Hydrolase</keyword>
<dbReference type="InterPro" id="IPR036962">
    <property type="entry name" value="Glyco_hydro_3_N_sf"/>
</dbReference>
<comment type="similarity">
    <text evidence="2">Belongs to the glycosyl hydrolase 3 family.</text>
</comment>
<dbReference type="PRINTS" id="PR00133">
    <property type="entry name" value="GLHYDRLASE3"/>
</dbReference>
<proteinExistence type="inferred from homology"/>
<dbReference type="Pfam" id="PF01915">
    <property type="entry name" value="Glyco_hydro_3_C"/>
    <property type="match status" value="1"/>
</dbReference>
<evidence type="ECO:0000256" key="11">
    <source>
        <dbReference type="ARBA" id="ARBA00026107"/>
    </source>
</evidence>
<dbReference type="InterPro" id="IPR044993">
    <property type="entry name" value="BXL"/>
</dbReference>
<evidence type="ECO:0000256" key="6">
    <source>
        <dbReference type="ARBA" id="ARBA00023180"/>
    </source>
</evidence>
<dbReference type="SMART" id="SM01217">
    <property type="entry name" value="Fn3_like"/>
    <property type="match status" value="1"/>
</dbReference>
<dbReference type="Pfam" id="PF00933">
    <property type="entry name" value="Glyco_hydro_3"/>
    <property type="match status" value="1"/>
</dbReference>
<evidence type="ECO:0000313" key="15">
    <source>
        <dbReference type="Proteomes" id="UP000774617"/>
    </source>
</evidence>
<dbReference type="GO" id="GO:0016787">
    <property type="term" value="F:hydrolase activity"/>
    <property type="evidence" value="ECO:0007669"/>
    <property type="project" value="UniProtKB-KW"/>
</dbReference>
<name>A0ABQ8FZW4_9PEZI</name>
<reference evidence="14 15" key="1">
    <citation type="journal article" date="2021" name="Nat. Commun.">
        <title>Genetic determinants of endophytism in the Arabidopsis root mycobiome.</title>
        <authorList>
            <person name="Mesny F."/>
            <person name="Miyauchi S."/>
            <person name="Thiergart T."/>
            <person name="Pickel B."/>
            <person name="Atanasova L."/>
            <person name="Karlsson M."/>
            <person name="Huettel B."/>
            <person name="Barry K.W."/>
            <person name="Haridas S."/>
            <person name="Chen C."/>
            <person name="Bauer D."/>
            <person name="Andreopoulos W."/>
            <person name="Pangilinan J."/>
            <person name="LaButti K."/>
            <person name="Riley R."/>
            <person name="Lipzen A."/>
            <person name="Clum A."/>
            <person name="Drula E."/>
            <person name="Henrissat B."/>
            <person name="Kohler A."/>
            <person name="Grigoriev I.V."/>
            <person name="Martin F.M."/>
            <person name="Hacquard S."/>
        </authorList>
    </citation>
    <scope>NUCLEOTIDE SEQUENCE [LARGE SCALE GENOMIC DNA]</scope>
    <source>
        <strain evidence="14 15">MPI-SDFR-AT-0080</strain>
    </source>
</reference>
<evidence type="ECO:0000256" key="4">
    <source>
        <dbReference type="ARBA" id="ARBA00022729"/>
    </source>
</evidence>
<evidence type="ECO:0000259" key="13">
    <source>
        <dbReference type="PROSITE" id="PS51820"/>
    </source>
</evidence>
<dbReference type="Gene3D" id="2.60.40.10">
    <property type="entry name" value="Immunoglobulins"/>
    <property type="match status" value="1"/>
</dbReference>
<dbReference type="InterPro" id="IPR001764">
    <property type="entry name" value="Glyco_hydro_3_N"/>
</dbReference>
<dbReference type="SUPFAM" id="SSF51445">
    <property type="entry name" value="(Trans)glycosidases"/>
    <property type="match status" value="1"/>
</dbReference>
<dbReference type="InterPro" id="IPR002772">
    <property type="entry name" value="Glyco_hydro_3_C"/>
</dbReference>
<organism evidence="14 15">
    <name type="scientific">Macrophomina phaseolina</name>
    <dbReference type="NCBI Taxonomy" id="35725"/>
    <lineage>
        <taxon>Eukaryota</taxon>
        <taxon>Fungi</taxon>
        <taxon>Dikarya</taxon>
        <taxon>Ascomycota</taxon>
        <taxon>Pezizomycotina</taxon>
        <taxon>Dothideomycetes</taxon>
        <taxon>Dothideomycetes incertae sedis</taxon>
        <taxon>Botryosphaeriales</taxon>
        <taxon>Botryosphaeriaceae</taxon>
        <taxon>Macrophomina</taxon>
    </lineage>
</organism>
<evidence type="ECO:0000256" key="1">
    <source>
        <dbReference type="ARBA" id="ARBA00004851"/>
    </source>
</evidence>
<feature type="signal peptide" evidence="12">
    <location>
        <begin position="1"/>
        <end position="21"/>
    </location>
</feature>
<dbReference type="SUPFAM" id="SSF52279">
    <property type="entry name" value="Beta-D-glucan exohydrolase, C-terminal domain"/>
    <property type="match status" value="1"/>
</dbReference>
<evidence type="ECO:0000256" key="9">
    <source>
        <dbReference type="ARBA" id="ARBA00023326"/>
    </source>
</evidence>
<gene>
    <name evidence="14" type="ORF">B0J12DRAFT_676933</name>
</gene>
<evidence type="ECO:0000256" key="3">
    <source>
        <dbReference type="ARBA" id="ARBA00022651"/>
    </source>
</evidence>
<evidence type="ECO:0000256" key="2">
    <source>
        <dbReference type="ARBA" id="ARBA00005336"/>
    </source>
</evidence>